<keyword evidence="2" id="KW-0677">Repeat</keyword>
<reference evidence="5" key="1">
    <citation type="submission" date="2023-03" db="EMBL/GenBank/DDBJ databases">
        <authorList>
            <person name="Steffen K."/>
            <person name="Cardenas P."/>
        </authorList>
    </citation>
    <scope>NUCLEOTIDE SEQUENCE</scope>
</reference>
<dbReference type="EMBL" id="CASHTH010001817">
    <property type="protein sequence ID" value="CAI8020304.1"/>
    <property type="molecule type" value="Genomic_DNA"/>
</dbReference>
<dbReference type="InterPro" id="IPR003644">
    <property type="entry name" value="Calx_beta"/>
</dbReference>
<proteinExistence type="predicted"/>
<evidence type="ECO:0000256" key="3">
    <source>
        <dbReference type="ARBA" id="ARBA00022837"/>
    </source>
</evidence>
<evidence type="ECO:0000256" key="1">
    <source>
        <dbReference type="ARBA" id="ARBA00022729"/>
    </source>
</evidence>
<protein>
    <recommendedName>
        <fullName evidence="4">Calx-beta domain-containing protein</fullName>
    </recommendedName>
</protein>
<name>A0AA35WH37_GEOBA</name>
<dbReference type="SUPFAM" id="SSF141072">
    <property type="entry name" value="CalX-like"/>
    <property type="match status" value="1"/>
</dbReference>
<dbReference type="AlphaFoldDB" id="A0AA35WH37"/>
<evidence type="ECO:0000259" key="4">
    <source>
        <dbReference type="Pfam" id="PF03160"/>
    </source>
</evidence>
<keyword evidence="1" id="KW-0732">Signal</keyword>
<keyword evidence="6" id="KW-1185">Reference proteome</keyword>
<dbReference type="InterPro" id="IPR038081">
    <property type="entry name" value="CalX-like_sf"/>
</dbReference>
<keyword evidence="3" id="KW-0106">Calcium</keyword>
<dbReference type="GO" id="GO:0016020">
    <property type="term" value="C:membrane"/>
    <property type="evidence" value="ECO:0007669"/>
    <property type="project" value="InterPro"/>
</dbReference>
<organism evidence="5 6">
    <name type="scientific">Geodia barretti</name>
    <name type="common">Barrett's horny sponge</name>
    <dbReference type="NCBI Taxonomy" id="519541"/>
    <lineage>
        <taxon>Eukaryota</taxon>
        <taxon>Metazoa</taxon>
        <taxon>Porifera</taxon>
        <taxon>Demospongiae</taxon>
        <taxon>Heteroscleromorpha</taxon>
        <taxon>Tetractinellida</taxon>
        <taxon>Astrophorina</taxon>
        <taxon>Geodiidae</taxon>
        <taxon>Geodia</taxon>
    </lineage>
</organism>
<feature type="domain" description="Calx-beta" evidence="4">
    <location>
        <begin position="3"/>
        <end position="32"/>
    </location>
</feature>
<evidence type="ECO:0000313" key="6">
    <source>
        <dbReference type="Proteomes" id="UP001174909"/>
    </source>
</evidence>
<dbReference type="GO" id="GO:0007154">
    <property type="term" value="P:cell communication"/>
    <property type="evidence" value="ECO:0007669"/>
    <property type="project" value="InterPro"/>
</dbReference>
<dbReference type="Pfam" id="PF03160">
    <property type="entry name" value="Calx-beta"/>
    <property type="match status" value="2"/>
</dbReference>
<dbReference type="Proteomes" id="UP001174909">
    <property type="component" value="Unassembled WGS sequence"/>
</dbReference>
<evidence type="ECO:0000256" key="2">
    <source>
        <dbReference type="ARBA" id="ARBA00022737"/>
    </source>
</evidence>
<feature type="domain" description="Calx-beta" evidence="4">
    <location>
        <begin position="145"/>
        <end position="266"/>
    </location>
</feature>
<feature type="non-terminal residue" evidence="5">
    <location>
        <position position="1"/>
    </location>
</feature>
<dbReference type="Gene3D" id="2.60.40.2030">
    <property type="match status" value="2"/>
</dbReference>
<gene>
    <name evidence="5" type="ORF">GBAR_LOCUS12149</name>
</gene>
<accession>A0AA35WH37</accession>
<comment type="caution">
    <text evidence="5">The sequence shown here is derived from an EMBL/GenBank/DDBJ whole genome shotgun (WGS) entry which is preliminary data.</text>
</comment>
<evidence type="ECO:0000313" key="5">
    <source>
        <dbReference type="EMBL" id="CAI8020304.1"/>
    </source>
</evidence>
<sequence>PFIVALVETTYTVDESVGTVSVCVNLSRPQIDILDETVQVFVIDNSSSVYIPTGAPLAIPDPPDFLSQYGTIEGSDYAQRTVLVKYILISQLTRIICFNQTIYDDLRLEWDEYVGLTLEVGDGALTTVKTLVEPMRGDAAIQILDNDRAVVALEATFIRISEDGGAVEICAVIFFPEITCPVGYNFEVMFGTTSGSAVDTIDFVAVNALLSFDVCDTRSCVNITITNDNVSEVEEFFSYSLTRTVNLNARIELNPANGKISIVDNDGNNVAV</sequence>